<keyword evidence="7 8" id="KW-0472">Membrane</keyword>
<evidence type="ECO:0000256" key="4">
    <source>
        <dbReference type="ARBA" id="ARBA00022475"/>
    </source>
</evidence>
<evidence type="ECO:0000256" key="1">
    <source>
        <dbReference type="ARBA" id="ARBA00004651"/>
    </source>
</evidence>
<dbReference type="PANTHER" id="PTHR42893:SF46">
    <property type="entry name" value="PROTEIN DETOXIFICATION 44, CHLOROPLASTIC"/>
    <property type="match status" value="1"/>
</dbReference>
<proteinExistence type="inferred from homology"/>
<sequence>MRVASLNRSILHLAVPALGALIAEPLFLLTDTAMVGHLGVAELAGLGLAGAVLQTLIGLMVFLAYATTPAVARRIGAGDPRGAVSVGIDGLWLALGLGVVIGALGVLLTPWVIAQFGAQGAASAAAEQYLAVSMAGIPAMLLVFAATGLLRGLQDTITPLWVAGIGFALNAGLNFVLIYPAGLGIAGSALGTVIAQWLMVLAYLLVIARHARRVGARVRPSLAGVRGSARAGGWLLLRTASLRAAMLFAIATAAALGDPELAGFQIVMTLFSTLAFALDALAIAAQALVGRGLGAGDVAFVRRVLRRCVQWGIGSGLVLGLPVALASGVIGRAFTTDPALAAMISPSLVVLAIGAPLAGVVFVLDGVLIGAGDARYLALTGVVNLACFLAILAGTRLLGVSGPEGLTWLTGAFTIGYIAARAVTLGLRARGERWMRTGVVPA</sequence>
<evidence type="ECO:0000313" key="9">
    <source>
        <dbReference type="EMBL" id="RLP72680.1"/>
    </source>
</evidence>
<keyword evidence="6 8" id="KW-1133">Transmembrane helix</keyword>
<protein>
    <submittedName>
        <fullName evidence="9">MATE family efflux transporter</fullName>
    </submittedName>
</protein>
<comment type="subcellular location">
    <subcellularLocation>
        <location evidence="1">Cell membrane</location>
        <topology evidence="1">Multi-pass membrane protein</topology>
    </subcellularLocation>
</comment>
<evidence type="ECO:0000256" key="2">
    <source>
        <dbReference type="ARBA" id="ARBA00010199"/>
    </source>
</evidence>
<feature type="transmembrane region" description="Helical" evidence="8">
    <location>
        <begin position="91"/>
        <end position="114"/>
    </location>
</feature>
<reference evidence="9 10" key="1">
    <citation type="submission" date="2018-10" db="EMBL/GenBank/DDBJ databases">
        <authorList>
            <person name="Li J."/>
        </authorList>
    </citation>
    <scope>NUCLEOTIDE SEQUENCE [LARGE SCALE GENOMIC DNA]</scope>
    <source>
        <strain evidence="9 10">IF 016277</strain>
    </source>
</reference>
<dbReference type="NCBIfam" id="TIGR00797">
    <property type="entry name" value="matE"/>
    <property type="match status" value="1"/>
</dbReference>
<keyword evidence="10" id="KW-1185">Reference proteome</keyword>
<gene>
    <name evidence="9" type="ORF">D9V32_15250</name>
</gene>
<feature type="transmembrane region" description="Helical" evidence="8">
    <location>
        <begin position="157"/>
        <end position="179"/>
    </location>
</feature>
<dbReference type="GO" id="GO:0015297">
    <property type="term" value="F:antiporter activity"/>
    <property type="evidence" value="ECO:0007669"/>
    <property type="project" value="InterPro"/>
</dbReference>
<dbReference type="OrthoDB" id="5242355at2"/>
<dbReference type="InterPro" id="IPR044644">
    <property type="entry name" value="DinF-like"/>
</dbReference>
<dbReference type="RefSeq" id="WP_121649781.1">
    <property type="nucleotide sequence ID" value="NZ_RCUX01000017.1"/>
</dbReference>
<dbReference type="AlphaFoldDB" id="A0A3L6ZY29"/>
<evidence type="ECO:0000256" key="8">
    <source>
        <dbReference type="SAM" id="Phobius"/>
    </source>
</evidence>
<evidence type="ECO:0000256" key="3">
    <source>
        <dbReference type="ARBA" id="ARBA00022448"/>
    </source>
</evidence>
<evidence type="ECO:0000313" key="10">
    <source>
        <dbReference type="Proteomes" id="UP000272503"/>
    </source>
</evidence>
<organism evidence="9 10">
    <name type="scientific">Mycetocola tolaasinivorans</name>
    <dbReference type="NCBI Taxonomy" id="76635"/>
    <lineage>
        <taxon>Bacteria</taxon>
        <taxon>Bacillati</taxon>
        <taxon>Actinomycetota</taxon>
        <taxon>Actinomycetes</taxon>
        <taxon>Micrococcales</taxon>
        <taxon>Microbacteriaceae</taxon>
        <taxon>Mycetocola</taxon>
    </lineage>
</organism>
<dbReference type="InterPro" id="IPR048279">
    <property type="entry name" value="MdtK-like"/>
</dbReference>
<feature type="transmembrane region" description="Helical" evidence="8">
    <location>
        <begin position="47"/>
        <end position="71"/>
    </location>
</feature>
<feature type="transmembrane region" description="Helical" evidence="8">
    <location>
        <begin position="311"/>
        <end position="334"/>
    </location>
</feature>
<comment type="similarity">
    <text evidence="2">Belongs to the multi antimicrobial extrusion (MATE) (TC 2.A.66.1) family.</text>
</comment>
<feature type="transmembrane region" description="Helical" evidence="8">
    <location>
        <begin position="129"/>
        <end position="150"/>
    </location>
</feature>
<comment type="caution">
    <text evidence="9">The sequence shown here is derived from an EMBL/GenBank/DDBJ whole genome shotgun (WGS) entry which is preliminary data.</text>
</comment>
<dbReference type="Proteomes" id="UP000272503">
    <property type="component" value="Unassembled WGS sequence"/>
</dbReference>
<dbReference type="GO" id="GO:0005886">
    <property type="term" value="C:plasma membrane"/>
    <property type="evidence" value="ECO:0007669"/>
    <property type="project" value="UniProtKB-SubCell"/>
</dbReference>
<evidence type="ECO:0000256" key="5">
    <source>
        <dbReference type="ARBA" id="ARBA00022692"/>
    </source>
</evidence>
<dbReference type="InterPro" id="IPR002528">
    <property type="entry name" value="MATE_fam"/>
</dbReference>
<feature type="transmembrane region" description="Helical" evidence="8">
    <location>
        <begin position="406"/>
        <end position="427"/>
    </location>
</feature>
<dbReference type="CDD" id="cd13136">
    <property type="entry name" value="MATE_DinF_like"/>
    <property type="match status" value="1"/>
</dbReference>
<dbReference type="EMBL" id="RCUX01000017">
    <property type="protein sequence ID" value="RLP72680.1"/>
    <property type="molecule type" value="Genomic_DNA"/>
</dbReference>
<feature type="transmembrane region" description="Helical" evidence="8">
    <location>
        <begin position="376"/>
        <end position="394"/>
    </location>
</feature>
<keyword evidence="5 8" id="KW-0812">Transmembrane</keyword>
<accession>A0A3L6ZY29</accession>
<evidence type="ECO:0000256" key="6">
    <source>
        <dbReference type="ARBA" id="ARBA00022989"/>
    </source>
</evidence>
<keyword evidence="3" id="KW-0813">Transport</keyword>
<feature type="transmembrane region" description="Helical" evidence="8">
    <location>
        <begin position="235"/>
        <end position="256"/>
    </location>
</feature>
<feature type="transmembrane region" description="Helical" evidence="8">
    <location>
        <begin position="185"/>
        <end position="207"/>
    </location>
</feature>
<keyword evidence="4" id="KW-1003">Cell membrane</keyword>
<dbReference type="GO" id="GO:0042910">
    <property type="term" value="F:xenobiotic transmembrane transporter activity"/>
    <property type="evidence" value="ECO:0007669"/>
    <property type="project" value="InterPro"/>
</dbReference>
<dbReference type="PANTHER" id="PTHR42893">
    <property type="entry name" value="PROTEIN DETOXIFICATION 44, CHLOROPLASTIC-RELATED"/>
    <property type="match status" value="1"/>
</dbReference>
<evidence type="ECO:0000256" key="7">
    <source>
        <dbReference type="ARBA" id="ARBA00023136"/>
    </source>
</evidence>
<feature type="transmembrane region" description="Helical" evidence="8">
    <location>
        <begin position="340"/>
        <end position="364"/>
    </location>
</feature>
<dbReference type="PIRSF" id="PIRSF006603">
    <property type="entry name" value="DinF"/>
    <property type="match status" value="1"/>
</dbReference>
<dbReference type="Pfam" id="PF01554">
    <property type="entry name" value="MatE"/>
    <property type="match status" value="2"/>
</dbReference>
<feature type="transmembrane region" description="Helical" evidence="8">
    <location>
        <begin position="262"/>
        <end position="290"/>
    </location>
</feature>
<name>A0A3L6ZY29_9MICO</name>